<dbReference type="NCBIfam" id="TIGR00838">
    <property type="entry name" value="argH"/>
    <property type="match status" value="1"/>
</dbReference>
<dbReference type="InterPro" id="IPR024083">
    <property type="entry name" value="Fumarase/histidase_N"/>
</dbReference>
<dbReference type="InterPro" id="IPR000362">
    <property type="entry name" value="Fumarate_lyase_fam"/>
</dbReference>
<dbReference type="Pfam" id="PF00206">
    <property type="entry name" value="Lyase_1"/>
    <property type="match status" value="1"/>
</dbReference>
<evidence type="ECO:0000313" key="3">
    <source>
        <dbReference type="EMBL" id="SVA25001.1"/>
    </source>
</evidence>
<feature type="domain" description="Fumarate lyase N-terminal" evidence="1">
    <location>
        <begin position="15"/>
        <end position="301"/>
    </location>
</feature>
<proteinExistence type="inferred from homology"/>
<dbReference type="HAMAP" id="MF_00006">
    <property type="entry name" value="Arg_succ_lyase"/>
    <property type="match status" value="1"/>
</dbReference>
<evidence type="ECO:0008006" key="4">
    <source>
        <dbReference type="Google" id="ProtNLM"/>
    </source>
</evidence>
<dbReference type="CDD" id="cd01359">
    <property type="entry name" value="Argininosuccinate_lyase"/>
    <property type="match status" value="1"/>
</dbReference>
<dbReference type="Gene3D" id="1.20.200.10">
    <property type="entry name" value="Fumarase/aspartase (Central domain)"/>
    <property type="match status" value="1"/>
</dbReference>
<feature type="domain" description="Argininosuccinate lyase C-terminal" evidence="2">
    <location>
        <begin position="364"/>
        <end position="406"/>
    </location>
</feature>
<accession>A0A381UB74</accession>
<dbReference type="Gene3D" id="1.10.40.30">
    <property type="entry name" value="Fumarase/aspartase (C-terminal domain)"/>
    <property type="match status" value="1"/>
</dbReference>
<dbReference type="SUPFAM" id="SSF48557">
    <property type="entry name" value="L-aspartase-like"/>
    <property type="match status" value="1"/>
</dbReference>
<reference evidence="3" key="1">
    <citation type="submission" date="2018-05" db="EMBL/GenBank/DDBJ databases">
        <authorList>
            <person name="Lanie J.A."/>
            <person name="Ng W.-L."/>
            <person name="Kazmierczak K.M."/>
            <person name="Andrzejewski T.M."/>
            <person name="Davidsen T.M."/>
            <person name="Wayne K.J."/>
            <person name="Tettelin H."/>
            <person name="Glass J.I."/>
            <person name="Rusch D."/>
            <person name="Podicherti R."/>
            <person name="Tsui H.-C.T."/>
            <person name="Winkler M.E."/>
        </authorList>
    </citation>
    <scope>NUCLEOTIDE SEQUENCE</scope>
</reference>
<dbReference type="InterPro" id="IPR029419">
    <property type="entry name" value="Arg_succ_lyase_C"/>
</dbReference>
<evidence type="ECO:0000259" key="1">
    <source>
        <dbReference type="Pfam" id="PF00206"/>
    </source>
</evidence>
<dbReference type="PRINTS" id="PR00145">
    <property type="entry name" value="ARGSUCLYASE"/>
</dbReference>
<dbReference type="InterPro" id="IPR022761">
    <property type="entry name" value="Fumarate_lyase_N"/>
</dbReference>
<dbReference type="PANTHER" id="PTHR43814">
    <property type="entry name" value="ARGININOSUCCINATE LYASE"/>
    <property type="match status" value="1"/>
</dbReference>
<name>A0A381UB74_9ZZZZ</name>
<dbReference type="FunFam" id="1.10.275.10:FF:000002">
    <property type="entry name" value="Argininosuccinate lyase"/>
    <property type="match status" value="1"/>
</dbReference>
<dbReference type="Gene3D" id="1.10.275.10">
    <property type="entry name" value="Fumarase/aspartase (N-terminal domain)"/>
    <property type="match status" value="1"/>
</dbReference>
<dbReference type="GO" id="GO:0004056">
    <property type="term" value="F:argininosuccinate lyase activity"/>
    <property type="evidence" value="ECO:0007669"/>
    <property type="project" value="InterPro"/>
</dbReference>
<dbReference type="Pfam" id="PF14698">
    <property type="entry name" value="ASL_C2"/>
    <property type="match status" value="1"/>
</dbReference>
<dbReference type="AlphaFoldDB" id="A0A381UB74"/>
<evidence type="ECO:0000259" key="2">
    <source>
        <dbReference type="Pfam" id="PF14698"/>
    </source>
</evidence>
<dbReference type="GO" id="GO:0042450">
    <property type="term" value="P:L-arginine biosynthetic process via ornithine"/>
    <property type="evidence" value="ECO:0007669"/>
    <property type="project" value="InterPro"/>
</dbReference>
<dbReference type="PANTHER" id="PTHR43814:SF1">
    <property type="entry name" value="ARGININOSUCCINATE LYASE"/>
    <property type="match status" value="1"/>
</dbReference>
<dbReference type="FunFam" id="1.20.200.10:FF:000015">
    <property type="entry name" value="argininosuccinate lyase isoform X2"/>
    <property type="match status" value="1"/>
</dbReference>
<gene>
    <name evidence="3" type="ORF">METZ01_LOCUS77855</name>
</gene>
<dbReference type="PRINTS" id="PR00149">
    <property type="entry name" value="FUMRATELYASE"/>
</dbReference>
<dbReference type="EMBL" id="UINC01006023">
    <property type="protein sequence ID" value="SVA25001.1"/>
    <property type="molecule type" value="Genomic_DNA"/>
</dbReference>
<dbReference type="GO" id="GO:0005829">
    <property type="term" value="C:cytosol"/>
    <property type="evidence" value="ECO:0007669"/>
    <property type="project" value="TreeGrafter"/>
</dbReference>
<organism evidence="3">
    <name type="scientific">marine metagenome</name>
    <dbReference type="NCBI Taxonomy" id="408172"/>
    <lineage>
        <taxon>unclassified sequences</taxon>
        <taxon>metagenomes</taxon>
        <taxon>ecological metagenomes</taxon>
    </lineage>
</organism>
<sequence length="460" mass="49099">MATLWHGRFAEGPAEALQALNDSLPFDRRMFREDIAGSRAHVRMLARVGLLDPDDATAVLAALDAVELEMGDGTFAFVPSDEDIHTAVERRVTELAGDAGARLHTGRSRNDQVATDLRLWVRRELTELAGLVGRLQATLAARADDVGEAYLPGYTHLQQAQPVLLAHHLLAHGWALSRDVDRLLDARDRADVSPLGAGALAGSSLPLDPDGVATDLGFAARFENSIDVVSDRDFVAEALFGLALLGVHLSRLGEEVVLWSTDEFGFVVLDDAFSTGSSMLPQKKNPDVAELARGKAGRLLGNLTGLLASLKGLPLAYNKDLQEDKEPLFDSCDTVRLTLLALDGMMATIEFDTDRMAQSADSPYAAAIDLAEYLVASGMPFREAHAVVGAHVRTALSGGGSFADLVVGDERLGPEAATLLEPGAAVRRRTTPGGAGPVPVAEQRHRFADHLADQATRIGD</sequence>
<protein>
    <recommendedName>
        <fullName evidence="4">Fumarate lyase N-terminal domain-containing protein</fullName>
    </recommendedName>
</protein>
<dbReference type="InterPro" id="IPR008948">
    <property type="entry name" value="L-Aspartase-like"/>
</dbReference>
<dbReference type="InterPro" id="IPR009049">
    <property type="entry name" value="Argininosuccinate_lyase"/>
</dbReference>